<dbReference type="Proteomes" id="UP000254502">
    <property type="component" value="Unassembled WGS sequence"/>
</dbReference>
<dbReference type="EC" id="5.4.99.22" evidence="1"/>
<proteinExistence type="predicted"/>
<accession>A0A380E1N2</accession>
<keyword evidence="1" id="KW-0413">Isomerase</keyword>
<gene>
    <name evidence="1" type="primary">rluB_2</name>
    <name evidence="1" type="ORF">NCTC5664_03388</name>
</gene>
<evidence type="ECO:0000313" key="1">
    <source>
        <dbReference type="EMBL" id="SUK94550.1"/>
    </source>
</evidence>
<dbReference type="AlphaFoldDB" id="A0A380E1N2"/>
<dbReference type="EMBL" id="UHAQ01000004">
    <property type="protein sequence ID" value="SUK94550.1"/>
    <property type="molecule type" value="Genomic_DNA"/>
</dbReference>
<name>A0A380E1N2_STAAU</name>
<sequence length="42" mass="4923">MTHPRYQIKKKYVAKLKGYLMREEVKALEKGIELEDGMTQPA</sequence>
<evidence type="ECO:0000313" key="2">
    <source>
        <dbReference type="Proteomes" id="UP000254502"/>
    </source>
</evidence>
<dbReference type="EC" id="5.4.99.-" evidence="1"/>
<dbReference type="InterPro" id="IPR042092">
    <property type="entry name" value="PsdUridine_s_RsuA/RluB/E/F_cat"/>
</dbReference>
<dbReference type="GO" id="GO:0160139">
    <property type="term" value="F:23S rRNA pseudouridine(2605) synthase activity"/>
    <property type="evidence" value="ECO:0007669"/>
    <property type="project" value="UniProtKB-EC"/>
</dbReference>
<organism evidence="1 2">
    <name type="scientific">Staphylococcus aureus</name>
    <dbReference type="NCBI Taxonomy" id="1280"/>
    <lineage>
        <taxon>Bacteria</taxon>
        <taxon>Bacillati</taxon>
        <taxon>Bacillota</taxon>
        <taxon>Bacilli</taxon>
        <taxon>Bacillales</taxon>
        <taxon>Staphylococcaceae</taxon>
        <taxon>Staphylococcus</taxon>
    </lineage>
</organism>
<dbReference type="Gene3D" id="3.30.70.1560">
    <property type="entry name" value="Alpha-L RNA-binding motif"/>
    <property type="match status" value="1"/>
</dbReference>
<reference evidence="1 2" key="1">
    <citation type="submission" date="2018-06" db="EMBL/GenBank/DDBJ databases">
        <authorList>
            <consortium name="Pathogen Informatics"/>
            <person name="Doyle S."/>
        </authorList>
    </citation>
    <scope>NUCLEOTIDE SEQUENCE [LARGE SCALE GENOMIC DNA]</scope>
    <source>
        <strain evidence="1 2">NCTC5664</strain>
    </source>
</reference>
<protein>
    <submittedName>
        <fullName evidence="1">Ribosomal large subunit pseudouridine synthase B</fullName>
        <ecNumber evidence="1">5.4.99.-</ecNumber>
        <ecNumber evidence="1">5.4.99.22</ecNumber>
    </submittedName>
</protein>